<keyword evidence="14" id="KW-1185">Reference proteome</keyword>
<dbReference type="Gene3D" id="3.30.565.10">
    <property type="entry name" value="Histidine kinase-like ATPase, C-terminal domain"/>
    <property type="match status" value="1"/>
</dbReference>
<dbReference type="PROSITE" id="PS50885">
    <property type="entry name" value="HAMP"/>
    <property type="match status" value="1"/>
</dbReference>
<evidence type="ECO:0000259" key="12">
    <source>
        <dbReference type="PROSITE" id="PS50885"/>
    </source>
</evidence>
<dbReference type="EC" id="2.7.13.3" evidence="3"/>
<comment type="subcellular location">
    <subcellularLocation>
        <location evidence="2">Membrane</location>
    </subcellularLocation>
</comment>
<name>A0A1G6Q061_9BURK</name>
<protein>
    <recommendedName>
        <fullName evidence="3">histidine kinase</fullName>
        <ecNumber evidence="3">2.7.13.3</ecNumber>
    </recommendedName>
</protein>
<sequence>MGMGFAMRFLRRQQGVAALGGLSFQQMLLLAFLLIAGLLGASSLRAIFTLEQLMGQSRNGAAEAIQLTAAAQSLNGRSQTLERAARQSLVLADKSLRRRFDEVSAEARDILQRLETKGLPSDLPNLWRKHLGEVTSLLDGPAALSLENERVVAALFLELDALNGTIAQTVQDMNAQRSTALLEKIEASRREVTHQVVGVIVLALALALAFGIWLARPFKRMEHAIRLLGENDLSQAVDLSGPVDIRRVGQQLEWLRMRLLELDADKARFLRHVSHELKTPLASMREGVALLQDGVTGELTDGQREVVDILHQNTLVLQGEIEALLRFNAAAFEARQLRRAETDLLALIESQVEAQRLHWQAKKLDVVVEGGPVSLQIDAEKIASAASNLLSNAIRFSPRGGTIRITLSRFADRIRVDFADDGPGVHENDRSRIFEPFYRGVRQPEDAARGTGIGLSIVQEYVSAHGGHVTLVEDGERTPFRIELPHVS</sequence>
<dbReference type="Pfam" id="PF00512">
    <property type="entry name" value="HisKA"/>
    <property type="match status" value="1"/>
</dbReference>
<dbReference type="SMART" id="SM00387">
    <property type="entry name" value="HATPase_c"/>
    <property type="match status" value="1"/>
</dbReference>
<dbReference type="CDD" id="cd00082">
    <property type="entry name" value="HisKA"/>
    <property type="match status" value="1"/>
</dbReference>
<evidence type="ECO:0000259" key="11">
    <source>
        <dbReference type="PROSITE" id="PS50109"/>
    </source>
</evidence>
<evidence type="ECO:0000256" key="3">
    <source>
        <dbReference type="ARBA" id="ARBA00012438"/>
    </source>
</evidence>
<dbReference type="GO" id="GO:0005524">
    <property type="term" value="F:ATP binding"/>
    <property type="evidence" value="ECO:0007669"/>
    <property type="project" value="UniProtKB-KW"/>
</dbReference>
<dbReference type="InterPro" id="IPR003594">
    <property type="entry name" value="HATPase_dom"/>
</dbReference>
<evidence type="ECO:0000256" key="5">
    <source>
        <dbReference type="ARBA" id="ARBA00022679"/>
    </source>
</evidence>
<gene>
    <name evidence="13" type="ORF">SAMN05192589_103381</name>
</gene>
<dbReference type="GO" id="GO:0000155">
    <property type="term" value="F:phosphorelay sensor kinase activity"/>
    <property type="evidence" value="ECO:0007669"/>
    <property type="project" value="InterPro"/>
</dbReference>
<dbReference type="Pfam" id="PF00672">
    <property type="entry name" value="HAMP"/>
    <property type="match status" value="1"/>
</dbReference>
<dbReference type="Gene3D" id="1.10.287.130">
    <property type="match status" value="1"/>
</dbReference>
<dbReference type="PANTHER" id="PTHR42878:SF7">
    <property type="entry name" value="SENSOR HISTIDINE KINASE GLRK"/>
    <property type="match status" value="1"/>
</dbReference>
<dbReference type="GO" id="GO:0007234">
    <property type="term" value="P:osmosensory signaling via phosphorelay pathway"/>
    <property type="evidence" value="ECO:0007669"/>
    <property type="project" value="TreeGrafter"/>
</dbReference>
<dbReference type="InterPro" id="IPR050351">
    <property type="entry name" value="BphY/WalK/GraS-like"/>
</dbReference>
<dbReference type="STRING" id="187868.SAMN05192589_103381"/>
<keyword evidence="4" id="KW-0597">Phosphoprotein</keyword>
<dbReference type="Pfam" id="PF02518">
    <property type="entry name" value="HATPase_c"/>
    <property type="match status" value="1"/>
</dbReference>
<keyword evidence="10" id="KW-1133">Transmembrane helix</keyword>
<evidence type="ECO:0000313" key="14">
    <source>
        <dbReference type="Proteomes" id="UP000198781"/>
    </source>
</evidence>
<evidence type="ECO:0000256" key="1">
    <source>
        <dbReference type="ARBA" id="ARBA00000085"/>
    </source>
</evidence>
<dbReference type="SUPFAM" id="SSF55874">
    <property type="entry name" value="ATPase domain of HSP90 chaperone/DNA topoisomerase II/histidine kinase"/>
    <property type="match status" value="1"/>
</dbReference>
<dbReference type="SMART" id="SM00388">
    <property type="entry name" value="HisKA"/>
    <property type="match status" value="1"/>
</dbReference>
<evidence type="ECO:0000256" key="9">
    <source>
        <dbReference type="ARBA" id="ARBA00023012"/>
    </source>
</evidence>
<dbReference type="PRINTS" id="PR00344">
    <property type="entry name" value="BCTRLSENSOR"/>
</dbReference>
<keyword evidence="6" id="KW-0547">Nucleotide-binding</keyword>
<dbReference type="SUPFAM" id="SSF47384">
    <property type="entry name" value="Homodimeric domain of signal transducing histidine kinase"/>
    <property type="match status" value="1"/>
</dbReference>
<dbReference type="EMBL" id="FMZC01000003">
    <property type="protein sequence ID" value="SDC85304.1"/>
    <property type="molecule type" value="Genomic_DNA"/>
</dbReference>
<organism evidence="13 14">
    <name type="scientific">Paracidovorax valerianellae</name>
    <dbReference type="NCBI Taxonomy" id="187868"/>
    <lineage>
        <taxon>Bacteria</taxon>
        <taxon>Pseudomonadati</taxon>
        <taxon>Pseudomonadota</taxon>
        <taxon>Betaproteobacteria</taxon>
        <taxon>Burkholderiales</taxon>
        <taxon>Comamonadaceae</taxon>
        <taxon>Paracidovorax</taxon>
    </lineage>
</organism>
<dbReference type="CDD" id="cd00075">
    <property type="entry name" value="HATPase"/>
    <property type="match status" value="1"/>
</dbReference>
<dbReference type="InterPro" id="IPR003661">
    <property type="entry name" value="HisK_dim/P_dom"/>
</dbReference>
<feature type="transmembrane region" description="Helical" evidence="10">
    <location>
        <begin position="196"/>
        <end position="215"/>
    </location>
</feature>
<dbReference type="InterPro" id="IPR003660">
    <property type="entry name" value="HAMP_dom"/>
</dbReference>
<dbReference type="InterPro" id="IPR036097">
    <property type="entry name" value="HisK_dim/P_sf"/>
</dbReference>
<dbReference type="Gene3D" id="6.10.340.10">
    <property type="match status" value="1"/>
</dbReference>
<keyword evidence="10" id="KW-0812">Transmembrane</keyword>
<evidence type="ECO:0000256" key="6">
    <source>
        <dbReference type="ARBA" id="ARBA00022741"/>
    </source>
</evidence>
<dbReference type="PROSITE" id="PS50109">
    <property type="entry name" value="HIS_KIN"/>
    <property type="match status" value="1"/>
</dbReference>
<keyword evidence="8" id="KW-0067">ATP-binding</keyword>
<keyword evidence="5" id="KW-0808">Transferase</keyword>
<dbReference type="GO" id="GO:0000156">
    <property type="term" value="F:phosphorelay response regulator activity"/>
    <property type="evidence" value="ECO:0007669"/>
    <property type="project" value="TreeGrafter"/>
</dbReference>
<dbReference type="Proteomes" id="UP000198781">
    <property type="component" value="Unassembled WGS sequence"/>
</dbReference>
<keyword evidence="10" id="KW-0472">Membrane</keyword>
<accession>A0A1G6Q061</accession>
<dbReference type="GO" id="GO:0030295">
    <property type="term" value="F:protein kinase activator activity"/>
    <property type="evidence" value="ECO:0007669"/>
    <property type="project" value="TreeGrafter"/>
</dbReference>
<reference evidence="13 14" key="1">
    <citation type="submission" date="2016-10" db="EMBL/GenBank/DDBJ databases">
        <authorList>
            <person name="de Groot N.N."/>
        </authorList>
    </citation>
    <scope>NUCLEOTIDE SEQUENCE [LARGE SCALE GENOMIC DNA]</scope>
    <source>
        <strain evidence="13 14">DSM 16619</strain>
    </source>
</reference>
<keyword evidence="9" id="KW-0902">Two-component regulatory system</keyword>
<dbReference type="GO" id="GO:0016020">
    <property type="term" value="C:membrane"/>
    <property type="evidence" value="ECO:0007669"/>
    <property type="project" value="UniProtKB-SubCell"/>
</dbReference>
<feature type="domain" description="HAMP" evidence="12">
    <location>
        <begin position="212"/>
        <end position="264"/>
    </location>
</feature>
<dbReference type="PANTHER" id="PTHR42878">
    <property type="entry name" value="TWO-COMPONENT HISTIDINE KINASE"/>
    <property type="match status" value="1"/>
</dbReference>
<evidence type="ECO:0000256" key="8">
    <source>
        <dbReference type="ARBA" id="ARBA00022840"/>
    </source>
</evidence>
<keyword evidence="7 13" id="KW-0418">Kinase</keyword>
<comment type="catalytic activity">
    <reaction evidence="1">
        <text>ATP + protein L-histidine = ADP + protein N-phospho-L-histidine.</text>
        <dbReference type="EC" id="2.7.13.3"/>
    </reaction>
</comment>
<dbReference type="InterPro" id="IPR005467">
    <property type="entry name" value="His_kinase_dom"/>
</dbReference>
<evidence type="ECO:0000313" key="13">
    <source>
        <dbReference type="EMBL" id="SDC85304.1"/>
    </source>
</evidence>
<dbReference type="InterPro" id="IPR004358">
    <property type="entry name" value="Sig_transdc_His_kin-like_C"/>
</dbReference>
<evidence type="ECO:0000256" key="4">
    <source>
        <dbReference type="ARBA" id="ARBA00022553"/>
    </source>
</evidence>
<feature type="domain" description="Histidine kinase" evidence="11">
    <location>
        <begin position="272"/>
        <end position="488"/>
    </location>
</feature>
<evidence type="ECO:0000256" key="7">
    <source>
        <dbReference type="ARBA" id="ARBA00022777"/>
    </source>
</evidence>
<evidence type="ECO:0000256" key="10">
    <source>
        <dbReference type="SAM" id="Phobius"/>
    </source>
</evidence>
<dbReference type="InterPro" id="IPR036890">
    <property type="entry name" value="HATPase_C_sf"/>
</dbReference>
<dbReference type="AlphaFoldDB" id="A0A1G6Q061"/>
<proteinExistence type="predicted"/>
<evidence type="ECO:0000256" key="2">
    <source>
        <dbReference type="ARBA" id="ARBA00004370"/>
    </source>
</evidence>